<accession>A0A2V3VGH6</accession>
<dbReference type="RefSeq" id="WP_110397477.1">
    <property type="nucleotide sequence ID" value="NZ_JADIJL010000005.1"/>
</dbReference>
<dbReference type="AlphaFoldDB" id="A0A2V3VGH6"/>
<name>A0A2V3VGH6_9BACI</name>
<keyword evidence="1" id="KW-0472">Membrane</keyword>
<feature type="transmembrane region" description="Helical" evidence="1">
    <location>
        <begin position="6"/>
        <end position="31"/>
    </location>
</feature>
<comment type="caution">
    <text evidence="2">The sequence shown here is derived from an EMBL/GenBank/DDBJ whole genome shotgun (WGS) entry which is preliminary data.</text>
</comment>
<dbReference type="OrthoDB" id="2928738at2"/>
<reference evidence="2 3" key="1">
    <citation type="submission" date="2018-05" db="EMBL/GenBank/DDBJ databases">
        <title>Genomic Encyclopedia of Type Strains, Phase IV (KMG-IV): sequencing the most valuable type-strain genomes for metagenomic binning, comparative biology and taxonomic classification.</title>
        <authorList>
            <person name="Goeker M."/>
        </authorList>
    </citation>
    <scope>NUCLEOTIDE SEQUENCE [LARGE SCALE GENOMIC DNA]</scope>
    <source>
        <strain evidence="2 3">DSM 28556</strain>
    </source>
</reference>
<protein>
    <submittedName>
        <fullName evidence="2">Uncharacterized protein</fullName>
    </submittedName>
</protein>
<keyword evidence="1" id="KW-1133">Transmembrane helix</keyword>
<gene>
    <name evidence="2" type="ORF">DFR56_12411</name>
</gene>
<evidence type="ECO:0000313" key="2">
    <source>
        <dbReference type="EMBL" id="PXW80903.1"/>
    </source>
</evidence>
<sequence length="61" mass="7260">MEIFALFPIFLMLIVYVAVIGLTIWFAITFLHRQKERNLILKEISNKLSHIEIRKKDEEVS</sequence>
<dbReference type="EMBL" id="QJJQ01000024">
    <property type="protein sequence ID" value="PXW80903.1"/>
    <property type="molecule type" value="Genomic_DNA"/>
</dbReference>
<organism evidence="2 3">
    <name type="scientific">Pseudogracilibacillus auburnensis</name>
    <dbReference type="NCBI Taxonomy" id="1494959"/>
    <lineage>
        <taxon>Bacteria</taxon>
        <taxon>Bacillati</taxon>
        <taxon>Bacillota</taxon>
        <taxon>Bacilli</taxon>
        <taxon>Bacillales</taxon>
        <taxon>Bacillaceae</taxon>
        <taxon>Pseudogracilibacillus</taxon>
    </lineage>
</organism>
<proteinExistence type="predicted"/>
<keyword evidence="1" id="KW-0812">Transmembrane</keyword>
<dbReference type="Proteomes" id="UP000247978">
    <property type="component" value="Unassembled WGS sequence"/>
</dbReference>
<evidence type="ECO:0000256" key="1">
    <source>
        <dbReference type="SAM" id="Phobius"/>
    </source>
</evidence>
<evidence type="ECO:0000313" key="3">
    <source>
        <dbReference type="Proteomes" id="UP000247978"/>
    </source>
</evidence>
<keyword evidence="3" id="KW-1185">Reference proteome</keyword>